<dbReference type="Proteomes" id="UP000220480">
    <property type="component" value="Unassembled WGS sequence"/>
</dbReference>
<dbReference type="SUPFAM" id="SSF52540">
    <property type="entry name" value="P-loop containing nucleoside triphosphate hydrolases"/>
    <property type="match status" value="1"/>
</dbReference>
<dbReference type="Pfam" id="PF13481">
    <property type="entry name" value="AAA_25"/>
    <property type="match status" value="1"/>
</dbReference>
<comment type="caution">
    <text evidence="1">The sequence shown here is derived from an EMBL/GenBank/DDBJ whole genome shotgun (WGS) entry which is preliminary data.</text>
</comment>
<protein>
    <recommendedName>
        <fullName evidence="3">AAA+ ATPase domain-containing protein</fullName>
    </recommendedName>
</protein>
<dbReference type="Gene3D" id="3.40.50.300">
    <property type="entry name" value="P-loop containing nucleotide triphosphate hydrolases"/>
    <property type="match status" value="1"/>
</dbReference>
<name>A0A2A7B1N4_9FIRM</name>
<dbReference type="EMBL" id="NMTZ01000002">
    <property type="protein sequence ID" value="PDX85294.1"/>
    <property type="molecule type" value="Genomic_DNA"/>
</dbReference>
<sequence>MSEGGFYMDANKYRTAYDKAQAVQHEVWTELCQHLEHAPDAQLLSDYTATLVYTLDKDRREEALRLLRGQLYSRQLRDTGRVESWYTDCGARMGQDIEGFVANARQQYVQAGLAEEQRAEAETKQKAGRGRFRIRPASAFAPERAAYLVQPYLPRGMVSILGGVSAAGKTSLALDVCARLTRGAAFAPDTPPQPPATVLYLTAENDPNKVLRPRAEAMGADLDRLYFQDGASYSMGDEELAALCRVYRPALLVFDPIQSYLGQGVQMNRAEQVRPLLDHLGALAKELDMAVLLISHMSKPGPGVCSALDRLLGSSDFRNAARSILIAGRDPEHPEVRVVAHAKNSLGQPGESQRYRICPQGTVAYDGPCTLTADAIIREAGTPATGNGRPSAALANAIEALEKQLSFVGWVEAGEVYRLCAERDISIPTMRRARVALGLKVLRVGMQPNQKNYWYRPELTESTVCAEVKNLNQQLKLSG</sequence>
<evidence type="ECO:0008006" key="3">
    <source>
        <dbReference type="Google" id="ProtNLM"/>
    </source>
</evidence>
<dbReference type="InterPro" id="IPR027417">
    <property type="entry name" value="P-loop_NTPase"/>
</dbReference>
<gene>
    <name evidence="1" type="ORF">CGS59_01550</name>
</gene>
<evidence type="ECO:0000313" key="2">
    <source>
        <dbReference type="Proteomes" id="UP000220480"/>
    </source>
</evidence>
<evidence type="ECO:0000313" key="1">
    <source>
        <dbReference type="EMBL" id="PDX85294.1"/>
    </source>
</evidence>
<organism evidence="1 2">
    <name type="scientific">Faecalibacterium prausnitzii</name>
    <dbReference type="NCBI Taxonomy" id="853"/>
    <lineage>
        <taxon>Bacteria</taxon>
        <taxon>Bacillati</taxon>
        <taxon>Bacillota</taxon>
        <taxon>Clostridia</taxon>
        <taxon>Eubacteriales</taxon>
        <taxon>Oscillospiraceae</taxon>
        <taxon>Faecalibacterium</taxon>
    </lineage>
</organism>
<proteinExistence type="predicted"/>
<dbReference type="AlphaFoldDB" id="A0A2A7B1N4"/>
<reference evidence="1 2" key="1">
    <citation type="journal article" date="2017" name="Front. Microbiol.">
        <title>New Insights into the Diversity of the Genus Faecalibacterium.</title>
        <authorList>
            <person name="Benevides L."/>
            <person name="Burman S."/>
            <person name="Martin R."/>
            <person name="Robert V."/>
            <person name="Thomas M."/>
            <person name="Miquel S."/>
            <person name="Chain F."/>
            <person name="Sokol H."/>
            <person name="Bermudez-Humaran L.G."/>
            <person name="Morrison M."/>
            <person name="Langella P."/>
            <person name="Azevedo V.A."/>
            <person name="Chatel J.M."/>
            <person name="Soares S."/>
        </authorList>
    </citation>
    <scope>NUCLEOTIDE SEQUENCE [LARGE SCALE GENOMIC DNA]</scope>
    <source>
        <strain evidence="1 2">CNCM I 4644</strain>
    </source>
</reference>
<accession>A0A2A7B1N4</accession>